<evidence type="ECO:0000256" key="2">
    <source>
        <dbReference type="ARBA" id="ARBA00022692"/>
    </source>
</evidence>
<feature type="transmembrane region" description="Helical" evidence="7">
    <location>
        <begin position="38"/>
        <end position="58"/>
    </location>
</feature>
<feature type="domain" description="ABC transmembrane type-1" evidence="9">
    <location>
        <begin position="39"/>
        <end position="320"/>
    </location>
</feature>
<dbReference type="EMBL" id="JACRTP010000005">
    <property type="protein sequence ID" value="MBC8629446.1"/>
    <property type="molecule type" value="Genomic_DNA"/>
</dbReference>
<evidence type="ECO:0000256" key="5">
    <source>
        <dbReference type="ARBA" id="ARBA00022989"/>
    </source>
</evidence>
<gene>
    <name evidence="10" type="ORF">H8712_12640</name>
</gene>
<sequence length="589" mass="66009">MKEKISLIWKHFRQGSLQKMWLQTLWIYQYGKHYWKSMLLYTLLGLTGTVVSLISSLISKDLVDIITGHQTGKLVSTFIAMISFSIISILISQASSYASTFINLKVDTEIKNDIFSKMLVTDWEALTKYHTGDLVTRWSADASNISSGILNWIPNLIIYVFRFLSALAIVLYYDPTFALFALIGIPFSALLSRPLLKRMKQNNQRSAAMNAKLYGFNQESFSNIQTIKAFDLIHFYTNKLKTLQQDYISMRLDFQKMSMLTSILMSVIGFIVSYSCYGWGIYRVWSQAISYGTMTMFLSLSSTLTASVNSLVGLIPSAISLTISAGRLMDIVEMPQEDHSQDTLVTEFEAQHKSEGIGLELKELNYAYHTGTKVFLNANLNAYPHEIIALVGPSGEGKTTMLRLLLSLLKPQNGDLSVCSGANFSKKISLSPSTRKLFSYVPQGNTMFSGTIAENMRIVKPEATDAEIIEALKLACAWEFVAKLPDGIQSEIKERGGGLSEGQAQRLSIARALLRKSPILLLDEATSALDVATERNVLKNIMQDTYPRTCIVTTHRPTVLNICTRVYAIRKKKCECLTESEIQKLIAEF</sequence>
<dbReference type="PANTHER" id="PTHR24221:SF654">
    <property type="entry name" value="ATP-BINDING CASSETTE SUB-FAMILY B MEMBER 6"/>
    <property type="match status" value="1"/>
</dbReference>
<reference evidence="10 11" key="1">
    <citation type="submission" date="2020-08" db="EMBL/GenBank/DDBJ databases">
        <title>Genome public.</title>
        <authorList>
            <person name="Liu C."/>
            <person name="Sun Q."/>
        </authorList>
    </citation>
    <scope>NUCLEOTIDE SEQUENCE [LARGE SCALE GENOMIC DNA]</scope>
    <source>
        <strain evidence="10 11">3_YM_SP_D4_24.mj</strain>
    </source>
</reference>
<proteinExistence type="predicted"/>
<dbReference type="Proteomes" id="UP000661649">
    <property type="component" value="Unassembled WGS sequence"/>
</dbReference>
<dbReference type="SUPFAM" id="SSF90123">
    <property type="entry name" value="ABC transporter transmembrane region"/>
    <property type="match status" value="1"/>
</dbReference>
<dbReference type="SMART" id="SM00382">
    <property type="entry name" value="AAA"/>
    <property type="match status" value="1"/>
</dbReference>
<evidence type="ECO:0000313" key="11">
    <source>
        <dbReference type="Proteomes" id="UP000661649"/>
    </source>
</evidence>
<dbReference type="InterPro" id="IPR036640">
    <property type="entry name" value="ABC1_TM_sf"/>
</dbReference>
<evidence type="ECO:0000259" key="8">
    <source>
        <dbReference type="PROSITE" id="PS50893"/>
    </source>
</evidence>
<keyword evidence="3" id="KW-0547">Nucleotide-binding</keyword>
<keyword evidence="6 7" id="KW-0472">Membrane</keyword>
<feature type="transmembrane region" description="Helical" evidence="7">
    <location>
        <begin position="78"/>
        <end position="102"/>
    </location>
</feature>
<feature type="transmembrane region" description="Helical" evidence="7">
    <location>
        <begin position="259"/>
        <end position="282"/>
    </location>
</feature>
<feature type="transmembrane region" description="Helical" evidence="7">
    <location>
        <begin position="156"/>
        <end position="173"/>
    </location>
</feature>
<dbReference type="InterPro" id="IPR003593">
    <property type="entry name" value="AAA+_ATPase"/>
</dbReference>
<evidence type="ECO:0000256" key="4">
    <source>
        <dbReference type="ARBA" id="ARBA00022840"/>
    </source>
</evidence>
<keyword evidence="4 10" id="KW-0067">ATP-binding</keyword>
<accession>A0ABR7PF54</accession>
<comment type="caution">
    <text evidence="10">The sequence shown here is derived from an EMBL/GenBank/DDBJ whole genome shotgun (WGS) entry which is preliminary data.</text>
</comment>
<comment type="subcellular location">
    <subcellularLocation>
        <location evidence="1">Cell membrane</location>
        <topology evidence="1">Multi-pass membrane protein</topology>
    </subcellularLocation>
</comment>
<keyword evidence="2 7" id="KW-0812">Transmembrane</keyword>
<dbReference type="SUPFAM" id="SSF52540">
    <property type="entry name" value="P-loop containing nucleoside triphosphate hydrolases"/>
    <property type="match status" value="1"/>
</dbReference>
<evidence type="ECO:0000256" key="6">
    <source>
        <dbReference type="ARBA" id="ARBA00023136"/>
    </source>
</evidence>
<dbReference type="InterPro" id="IPR003439">
    <property type="entry name" value="ABC_transporter-like_ATP-bd"/>
</dbReference>
<evidence type="ECO:0000259" key="9">
    <source>
        <dbReference type="PROSITE" id="PS50929"/>
    </source>
</evidence>
<dbReference type="PROSITE" id="PS50893">
    <property type="entry name" value="ABC_TRANSPORTER_2"/>
    <property type="match status" value="1"/>
</dbReference>
<dbReference type="InterPro" id="IPR011527">
    <property type="entry name" value="ABC1_TM_dom"/>
</dbReference>
<dbReference type="Gene3D" id="3.40.50.300">
    <property type="entry name" value="P-loop containing nucleotide triphosphate hydrolases"/>
    <property type="match status" value="1"/>
</dbReference>
<dbReference type="PANTHER" id="PTHR24221">
    <property type="entry name" value="ATP-BINDING CASSETTE SUB-FAMILY B"/>
    <property type="match status" value="1"/>
</dbReference>
<dbReference type="Gene3D" id="1.20.1560.10">
    <property type="entry name" value="ABC transporter type 1, transmembrane domain"/>
    <property type="match status" value="1"/>
</dbReference>
<keyword evidence="5 7" id="KW-1133">Transmembrane helix</keyword>
<organism evidence="10 11">
    <name type="scientific">Blautia stercoris</name>
    <dbReference type="NCBI Taxonomy" id="871664"/>
    <lineage>
        <taxon>Bacteria</taxon>
        <taxon>Bacillati</taxon>
        <taxon>Bacillota</taxon>
        <taxon>Clostridia</taxon>
        <taxon>Lachnospirales</taxon>
        <taxon>Lachnospiraceae</taxon>
        <taxon>Blautia</taxon>
    </lineage>
</organism>
<feature type="transmembrane region" description="Helical" evidence="7">
    <location>
        <begin position="294"/>
        <end position="319"/>
    </location>
</feature>
<feature type="transmembrane region" description="Helical" evidence="7">
    <location>
        <begin position="179"/>
        <end position="196"/>
    </location>
</feature>
<feature type="domain" description="ABC transporter" evidence="8">
    <location>
        <begin position="359"/>
        <end position="589"/>
    </location>
</feature>
<evidence type="ECO:0000256" key="7">
    <source>
        <dbReference type="SAM" id="Phobius"/>
    </source>
</evidence>
<dbReference type="Pfam" id="PF00664">
    <property type="entry name" value="ABC_membrane"/>
    <property type="match status" value="1"/>
</dbReference>
<name>A0ABR7PF54_9FIRM</name>
<dbReference type="CDD" id="cd07346">
    <property type="entry name" value="ABC_6TM_exporters"/>
    <property type="match status" value="1"/>
</dbReference>
<dbReference type="InterPro" id="IPR039421">
    <property type="entry name" value="Type_1_exporter"/>
</dbReference>
<evidence type="ECO:0000256" key="3">
    <source>
        <dbReference type="ARBA" id="ARBA00022741"/>
    </source>
</evidence>
<dbReference type="Pfam" id="PF00005">
    <property type="entry name" value="ABC_tran"/>
    <property type="match status" value="1"/>
</dbReference>
<evidence type="ECO:0000256" key="1">
    <source>
        <dbReference type="ARBA" id="ARBA00004651"/>
    </source>
</evidence>
<dbReference type="InterPro" id="IPR027417">
    <property type="entry name" value="P-loop_NTPase"/>
</dbReference>
<dbReference type="GO" id="GO:0005524">
    <property type="term" value="F:ATP binding"/>
    <property type="evidence" value="ECO:0007669"/>
    <property type="project" value="UniProtKB-KW"/>
</dbReference>
<keyword evidence="11" id="KW-1185">Reference proteome</keyword>
<protein>
    <submittedName>
        <fullName evidence="10">ATP-binding cassette domain-containing protein</fullName>
    </submittedName>
</protein>
<evidence type="ECO:0000313" key="10">
    <source>
        <dbReference type="EMBL" id="MBC8629446.1"/>
    </source>
</evidence>
<dbReference type="PROSITE" id="PS50929">
    <property type="entry name" value="ABC_TM1F"/>
    <property type="match status" value="1"/>
</dbReference>